<organism evidence="1">
    <name type="scientific">Cyprideis torosa</name>
    <dbReference type="NCBI Taxonomy" id="163714"/>
    <lineage>
        <taxon>Eukaryota</taxon>
        <taxon>Metazoa</taxon>
        <taxon>Ecdysozoa</taxon>
        <taxon>Arthropoda</taxon>
        <taxon>Crustacea</taxon>
        <taxon>Oligostraca</taxon>
        <taxon>Ostracoda</taxon>
        <taxon>Podocopa</taxon>
        <taxon>Podocopida</taxon>
        <taxon>Cytherocopina</taxon>
        <taxon>Cytheroidea</taxon>
        <taxon>Cytherideidae</taxon>
        <taxon>Cyprideis</taxon>
    </lineage>
</organism>
<dbReference type="Gene3D" id="3.30.160.190">
    <property type="entry name" value="atu1810 like domain"/>
    <property type="match status" value="1"/>
</dbReference>
<gene>
    <name evidence="1" type="ORF">CTOB1V02_LOCUS6070</name>
</gene>
<proteinExistence type="predicted"/>
<name>A0A7R8WAT4_9CRUS</name>
<dbReference type="OrthoDB" id="3089at2759"/>
<sequence>MTPSAGEQVSLTFPVPLDDVIRSTEERERVRKRKRRLPIKTSLEPSVWEVSRVPEEHVKQRLVRIYQPTRNAMEIGTHNTHEWIMEFDTLKRTGEVNGVSGTIFVGLTRVPVGNVDPLAAGGPLEDVCIFSLLTPDPIIWQDNEKGNEVLVHQVTLQEVDLFCRLQLNEAAVSSQRPTECLGLIPV</sequence>
<dbReference type="AlphaFoldDB" id="A0A7R8WAT4"/>
<accession>A0A7R8WAT4</accession>
<dbReference type="EMBL" id="OB661419">
    <property type="protein sequence ID" value="CAD7228181.1"/>
    <property type="molecule type" value="Genomic_DNA"/>
</dbReference>
<evidence type="ECO:0000313" key="1">
    <source>
        <dbReference type="EMBL" id="CAD7228181.1"/>
    </source>
</evidence>
<protein>
    <submittedName>
        <fullName evidence="1">Uncharacterized protein</fullName>
    </submittedName>
</protein>
<reference evidence="1" key="1">
    <citation type="submission" date="2020-11" db="EMBL/GenBank/DDBJ databases">
        <authorList>
            <person name="Tran Van P."/>
        </authorList>
    </citation>
    <scope>NUCLEOTIDE SEQUENCE</scope>
</reference>
<dbReference type="InterPro" id="IPR038532">
    <property type="entry name" value="NDUFS4-like_sf"/>
</dbReference>